<reference evidence="5" key="1">
    <citation type="submission" date="2015-01" db="EMBL/GenBank/DDBJ databases">
        <title>EvidentialGene: Evidence-directed Construction of Complete mRNA Transcriptomes without Genomes.</title>
        <authorList>
            <person name="Gilbert D.G."/>
        </authorList>
    </citation>
    <scope>NUCLEOTIDE SEQUENCE</scope>
</reference>
<comment type="similarity">
    <text evidence="1">Belongs to the cystatin family.</text>
</comment>
<feature type="chain" id="PRO_5044548898" evidence="3">
    <location>
        <begin position="26"/>
        <end position="148"/>
    </location>
</feature>
<dbReference type="PROSITE" id="PS51257">
    <property type="entry name" value="PROKAR_LIPOPROTEIN"/>
    <property type="match status" value="1"/>
</dbReference>
<sequence length="148" mass="16599">MWKAVFPLLAAFFVGLSCMPGGVKKIEDADNDEGFQRALQFAVAKHNNMTNDMHIRQVTKVLSAESQVVEGLKYIMTVMLERTNCEKRGPAENCTVHSELEQAKPYKCTFSVWSRPWLNDTQLTEIRCSSSALPPPLGFKPVPVPIED</sequence>
<dbReference type="GeneTree" id="ENSGT00940000154755"/>
<protein>
    <submittedName>
        <fullName evidence="5 6">Cystatin</fullName>
    </submittedName>
</protein>
<evidence type="ECO:0000259" key="4">
    <source>
        <dbReference type="SMART" id="SM00043"/>
    </source>
</evidence>
<dbReference type="Pfam" id="PF00031">
    <property type="entry name" value="Cystatin"/>
    <property type="match status" value="1"/>
</dbReference>
<dbReference type="AlphaFoldDB" id="A0A146SG73"/>
<feature type="domain" description="Cystatin" evidence="4">
    <location>
        <begin position="18"/>
        <end position="129"/>
    </location>
</feature>
<dbReference type="Proteomes" id="UP000265000">
    <property type="component" value="Unplaced"/>
</dbReference>
<reference evidence="6" key="2">
    <citation type="submission" date="2025-05" db="UniProtKB">
        <authorList>
            <consortium name="Ensembl"/>
        </authorList>
    </citation>
    <scope>IDENTIFICATION</scope>
</reference>
<dbReference type="GO" id="GO:0031982">
    <property type="term" value="C:vesicle"/>
    <property type="evidence" value="ECO:0007669"/>
    <property type="project" value="TreeGrafter"/>
</dbReference>
<organism evidence="5">
    <name type="scientific">Fundulus heteroclitus</name>
    <name type="common">Killifish</name>
    <name type="synonym">Mummichog</name>
    <dbReference type="NCBI Taxonomy" id="8078"/>
    <lineage>
        <taxon>Eukaryota</taxon>
        <taxon>Metazoa</taxon>
        <taxon>Chordata</taxon>
        <taxon>Craniata</taxon>
        <taxon>Vertebrata</taxon>
        <taxon>Euteleostomi</taxon>
        <taxon>Actinopterygii</taxon>
        <taxon>Neopterygii</taxon>
        <taxon>Teleostei</taxon>
        <taxon>Neoteleostei</taxon>
        <taxon>Acanthomorphata</taxon>
        <taxon>Ovalentaria</taxon>
        <taxon>Atherinomorphae</taxon>
        <taxon>Cyprinodontiformes</taxon>
        <taxon>Fundulidae</taxon>
        <taxon>Fundulus</taxon>
    </lineage>
</organism>
<dbReference type="CDD" id="cd00042">
    <property type="entry name" value="CY"/>
    <property type="match status" value="1"/>
</dbReference>
<dbReference type="GO" id="GO:0004869">
    <property type="term" value="F:cysteine-type endopeptidase inhibitor activity"/>
    <property type="evidence" value="ECO:0007669"/>
    <property type="project" value="InterPro"/>
</dbReference>
<evidence type="ECO:0000256" key="3">
    <source>
        <dbReference type="SAM" id="SignalP"/>
    </source>
</evidence>
<accession>A0A146SG73</accession>
<dbReference type="GO" id="GO:0005615">
    <property type="term" value="C:extracellular space"/>
    <property type="evidence" value="ECO:0007669"/>
    <property type="project" value="TreeGrafter"/>
</dbReference>
<dbReference type="InterPro" id="IPR046350">
    <property type="entry name" value="Cystatin_sf"/>
</dbReference>
<dbReference type="SMART" id="SM00043">
    <property type="entry name" value="CY"/>
    <property type="match status" value="1"/>
</dbReference>
<dbReference type="EMBL" id="GCES01106695">
    <property type="protein sequence ID" value="JAQ79627.1"/>
    <property type="molecule type" value="Transcribed_RNA"/>
</dbReference>
<keyword evidence="2" id="KW-1015">Disulfide bond</keyword>
<dbReference type="GO" id="GO:0005737">
    <property type="term" value="C:cytoplasm"/>
    <property type="evidence" value="ECO:0007669"/>
    <property type="project" value="TreeGrafter"/>
</dbReference>
<evidence type="ECO:0000313" key="7">
    <source>
        <dbReference type="Proteomes" id="UP000265000"/>
    </source>
</evidence>
<evidence type="ECO:0000256" key="1">
    <source>
        <dbReference type="ARBA" id="ARBA00009403"/>
    </source>
</evidence>
<name>A0A146SG73_FUNHE</name>
<evidence type="ECO:0000313" key="6">
    <source>
        <dbReference type="Ensembl" id="ENSFHEP00000023098.1"/>
    </source>
</evidence>
<dbReference type="Gene3D" id="3.10.450.10">
    <property type="match status" value="1"/>
</dbReference>
<keyword evidence="3" id="KW-0732">Signal</keyword>
<dbReference type="PANTHER" id="PTHR46186">
    <property type="entry name" value="CYSTATIN"/>
    <property type="match status" value="1"/>
</dbReference>
<dbReference type="InterPro" id="IPR000010">
    <property type="entry name" value="Cystatin_dom"/>
</dbReference>
<dbReference type="FunFam" id="3.10.450.10:FF:000004">
    <property type="entry name" value="Cystatin C"/>
    <property type="match status" value="1"/>
</dbReference>
<proteinExistence type="inferred from homology"/>
<feature type="signal peptide" evidence="3">
    <location>
        <begin position="1"/>
        <end position="25"/>
    </location>
</feature>
<dbReference type="Ensembl" id="ENSFHET00000011191.1">
    <property type="protein sequence ID" value="ENSFHEP00000023098.1"/>
    <property type="gene ID" value="ENSFHEG00000003881.1"/>
</dbReference>
<evidence type="ECO:0000313" key="5">
    <source>
        <dbReference type="EMBL" id="JAQ79627.1"/>
    </source>
</evidence>
<evidence type="ECO:0000256" key="2">
    <source>
        <dbReference type="ARBA" id="ARBA00023157"/>
    </source>
</evidence>
<dbReference type="STRING" id="8078.ENSFHEP00000023098"/>
<dbReference type="PANTHER" id="PTHR46186:SF12">
    <property type="entry name" value="CYSTATIN C (AMYLOID ANGIOPATHY AND CEREBRAL HEMORRHAGE)-RELATED"/>
    <property type="match status" value="1"/>
</dbReference>
<dbReference type="SUPFAM" id="SSF54403">
    <property type="entry name" value="Cystatin/monellin"/>
    <property type="match status" value="1"/>
</dbReference>
<keyword evidence="7" id="KW-1185">Reference proteome</keyword>